<protein>
    <submittedName>
        <fullName evidence="7">Beta-galactosidase</fullName>
    </submittedName>
</protein>
<dbReference type="InterPro" id="IPR006103">
    <property type="entry name" value="Glyco_hydro_2_cat"/>
</dbReference>
<dbReference type="SUPFAM" id="SSF49785">
    <property type="entry name" value="Galactose-binding domain-like"/>
    <property type="match status" value="1"/>
</dbReference>
<dbReference type="PANTHER" id="PTHR42732">
    <property type="entry name" value="BETA-GALACTOSIDASE"/>
    <property type="match status" value="1"/>
</dbReference>
<evidence type="ECO:0000256" key="1">
    <source>
        <dbReference type="ARBA" id="ARBA00007401"/>
    </source>
</evidence>
<dbReference type="PANTHER" id="PTHR42732:SF1">
    <property type="entry name" value="BETA-MANNOSIDASE"/>
    <property type="match status" value="1"/>
</dbReference>
<dbReference type="InterPro" id="IPR008979">
    <property type="entry name" value="Galactose-bd-like_sf"/>
</dbReference>
<evidence type="ECO:0000256" key="3">
    <source>
        <dbReference type="ARBA" id="ARBA00023295"/>
    </source>
</evidence>
<dbReference type="InterPro" id="IPR006102">
    <property type="entry name" value="Ig-like_GH2"/>
</dbReference>
<dbReference type="RefSeq" id="WP_190860911.1">
    <property type="nucleotide sequence ID" value="NZ_JACXIY010000013.1"/>
</dbReference>
<dbReference type="InterPro" id="IPR051913">
    <property type="entry name" value="GH2_Domain-Containing"/>
</dbReference>
<dbReference type="SUPFAM" id="SSF51445">
    <property type="entry name" value="(Trans)glycosidases"/>
    <property type="match status" value="1"/>
</dbReference>
<comment type="similarity">
    <text evidence="1">Belongs to the glycosyl hydrolase 2 family.</text>
</comment>
<feature type="domain" description="Glycoside hydrolase family 2 immunoglobulin-like beta-sandwich" evidence="4">
    <location>
        <begin position="167"/>
        <end position="269"/>
    </location>
</feature>
<evidence type="ECO:0000313" key="8">
    <source>
        <dbReference type="Proteomes" id="UP000632125"/>
    </source>
</evidence>
<evidence type="ECO:0000259" key="5">
    <source>
        <dbReference type="Pfam" id="PF02836"/>
    </source>
</evidence>
<dbReference type="Pfam" id="PF02837">
    <property type="entry name" value="Glyco_hydro_2_N"/>
    <property type="match status" value="1"/>
</dbReference>
<sequence>MIEEISFNDQWLFTKKNDPSFSREFIQEGVTVTLPHTWNQADGQGGSEQYYRGQCWYQRTLSISSENLTKRFYLEIGAAGNIGQVYINGNLAGESRCGYSMFRIALNPYLKAGSNLIAVMVDNSYHNEVFPLMADFTFYGGLYREVKLLVMDDIHFDVMDSGRDGVYLTQRKIGRDTFELFVHGTVANESMKPQTGTIQVRLIDQEGNTVFEADSDLVLEGEAKFRIRGEICNPVLWDGIEQPYLYTAAVSVHSNGQICDERNIAIGFRTVEATTDRGLLLNGKPIKLNGVCRHQDYGGMGNAITKAQMDEDMSLIREVGANSIRLAHYQHDDYFYSLCDRYGLLVWAEIPFISVPSTKDPDNHNAVEQLEKLIKQAYNHCSIYCWGVQNEITIAVETEHTHKAIKKLTALSKQLDPNRLTAQANINGVEDESIINRYTDIVGYNLYYGWYYGEMKDLAERFDAFHRVNPDVPVILSEYGVDTNPRFHAYSPKVQDYTEEYQLLFHHNALETINRRPYVQGGYVWNMFDFGSANRREGGETGKNLKGLVTIDRKLKKDAFYLYKAYWSKVPFVHLAGRRFENRHMELNDIVVLTNLHHVNVYKGTQLLAEIKNDQTMKIVKDVPLPLGEHIVRVEGIDGEGGVHTDEIRIFRRPELDQSYVHVNLEKAKNVVNWFEKFDLSNVEKIELKEGYYSTFDTIEDLLSNEKAREVYQKYFGERTDNPFFEVMKSVMSIEKMAQLAHFNIPPELLAVINRELNVIRKSN</sequence>
<dbReference type="InterPro" id="IPR006101">
    <property type="entry name" value="Glyco_hydro_2"/>
</dbReference>
<dbReference type="SUPFAM" id="SSF49303">
    <property type="entry name" value="beta-Galactosidase/glucuronidase domain"/>
    <property type="match status" value="1"/>
</dbReference>
<name>A0A927CNJ8_9BACL</name>
<proteinExistence type="inferred from homology"/>
<dbReference type="Pfam" id="PF00703">
    <property type="entry name" value="Glyco_hydro_2"/>
    <property type="match status" value="1"/>
</dbReference>
<keyword evidence="2" id="KW-0378">Hydrolase</keyword>
<dbReference type="GO" id="GO:0005975">
    <property type="term" value="P:carbohydrate metabolic process"/>
    <property type="evidence" value="ECO:0007669"/>
    <property type="project" value="InterPro"/>
</dbReference>
<gene>
    <name evidence="7" type="ORF">IDH41_10935</name>
</gene>
<feature type="domain" description="Glycosyl hydrolases family 2 sugar binding" evidence="6">
    <location>
        <begin position="50"/>
        <end position="149"/>
    </location>
</feature>
<organism evidence="7 8">
    <name type="scientific">Paenibacillus arenilitoris</name>
    <dbReference type="NCBI Taxonomy" id="2772299"/>
    <lineage>
        <taxon>Bacteria</taxon>
        <taxon>Bacillati</taxon>
        <taxon>Bacillota</taxon>
        <taxon>Bacilli</taxon>
        <taxon>Bacillales</taxon>
        <taxon>Paenibacillaceae</taxon>
        <taxon>Paenibacillus</taxon>
    </lineage>
</organism>
<dbReference type="EMBL" id="JACXIY010000013">
    <property type="protein sequence ID" value="MBD2869096.1"/>
    <property type="molecule type" value="Genomic_DNA"/>
</dbReference>
<dbReference type="InterPro" id="IPR006104">
    <property type="entry name" value="Glyco_hydro_2_N"/>
</dbReference>
<dbReference type="Gene3D" id="3.20.20.80">
    <property type="entry name" value="Glycosidases"/>
    <property type="match status" value="1"/>
</dbReference>
<keyword evidence="3" id="KW-0326">Glycosidase</keyword>
<feature type="domain" description="Glycoside hydrolase family 2 catalytic" evidence="5">
    <location>
        <begin position="275"/>
        <end position="567"/>
    </location>
</feature>
<keyword evidence="8" id="KW-1185">Reference proteome</keyword>
<evidence type="ECO:0000259" key="6">
    <source>
        <dbReference type="Pfam" id="PF02837"/>
    </source>
</evidence>
<dbReference type="GO" id="GO:0004553">
    <property type="term" value="F:hydrolase activity, hydrolyzing O-glycosyl compounds"/>
    <property type="evidence" value="ECO:0007669"/>
    <property type="project" value="InterPro"/>
</dbReference>
<evidence type="ECO:0000313" key="7">
    <source>
        <dbReference type="EMBL" id="MBD2869096.1"/>
    </source>
</evidence>
<dbReference type="InterPro" id="IPR017853">
    <property type="entry name" value="GH"/>
</dbReference>
<accession>A0A927CNJ8</accession>
<dbReference type="AlphaFoldDB" id="A0A927CNJ8"/>
<dbReference type="Proteomes" id="UP000632125">
    <property type="component" value="Unassembled WGS sequence"/>
</dbReference>
<dbReference type="InterPro" id="IPR036156">
    <property type="entry name" value="Beta-gal/glucu_dom_sf"/>
</dbReference>
<evidence type="ECO:0000259" key="4">
    <source>
        <dbReference type="Pfam" id="PF00703"/>
    </source>
</evidence>
<dbReference type="Gene3D" id="2.60.40.10">
    <property type="entry name" value="Immunoglobulins"/>
    <property type="match status" value="2"/>
</dbReference>
<comment type="caution">
    <text evidence="7">The sequence shown here is derived from an EMBL/GenBank/DDBJ whole genome shotgun (WGS) entry which is preliminary data.</text>
</comment>
<dbReference type="Pfam" id="PF02836">
    <property type="entry name" value="Glyco_hydro_2_C"/>
    <property type="match status" value="1"/>
</dbReference>
<dbReference type="InterPro" id="IPR013783">
    <property type="entry name" value="Ig-like_fold"/>
</dbReference>
<evidence type="ECO:0000256" key="2">
    <source>
        <dbReference type="ARBA" id="ARBA00022801"/>
    </source>
</evidence>
<dbReference type="Gene3D" id="2.60.120.260">
    <property type="entry name" value="Galactose-binding domain-like"/>
    <property type="match status" value="1"/>
</dbReference>
<reference evidence="7" key="1">
    <citation type="submission" date="2020-09" db="EMBL/GenBank/DDBJ databases">
        <title>A novel bacterium of genus Paenibacillus, isolated from South China Sea.</title>
        <authorList>
            <person name="Huang H."/>
            <person name="Mo K."/>
            <person name="Hu Y."/>
        </authorList>
    </citation>
    <scope>NUCLEOTIDE SEQUENCE</scope>
    <source>
        <strain evidence="7">IB182493</strain>
    </source>
</reference>
<dbReference type="PRINTS" id="PR00132">
    <property type="entry name" value="GLHYDRLASE2"/>
</dbReference>